<dbReference type="InterPro" id="IPR041796">
    <property type="entry name" value="Mre11_N"/>
</dbReference>
<comment type="subcellular location">
    <subcellularLocation>
        <location evidence="3">Chromosome</location>
    </subcellularLocation>
    <subcellularLocation>
        <location evidence="2">Nucleus</location>
    </subcellularLocation>
</comment>
<evidence type="ECO:0000256" key="15">
    <source>
        <dbReference type="ARBA" id="ARBA00023254"/>
    </source>
</evidence>
<evidence type="ECO:0000256" key="1">
    <source>
        <dbReference type="ARBA" id="ARBA00001936"/>
    </source>
</evidence>
<dbReference type="PANTHER" id="PTHR10139:SF1">
    <property type="entry name" value="DOUBLE-STRAND BREAK REPAIR PROTEIN MRE11"/>
    <property type="match status" value="1"/>
</dbReference>
<dbReference type="Gene3D" id="3.60.21.10">
    <property type="match status" value="1"/>
</dbReference>
<proteinExistence type="inferred from homology"/>
<keyword evidence="13 16" id="KW-0464">Manganese</keyword>
<dbReference type="InterPro" id="IPR029052">
    <property type="entry name" value="Metallo-depent_PP-like"/>
</dbReference>
<evidence type="ECO:0000256" key="16">
    <source>
        <dbReference type="RuleBase" id="RU003447"/>
    </source>
</evidence>
<evidence type="ECO:0000256" key="4">
    <source>
        <dbReference type="ARBA" id="ARBA00009028"/>
    </source>
</evidence>
<dbReference type="PANTHER" id="PTHR10139">
    <property type="entry name" value="DOUBLE-STRAND BREAK REPAIR PROTEIN MRE11"/>
    <property type="match status" value="1"/>
</dbReference>
<dbReference type="Proteomes" id="UP001148838">
    <property type="component" value="Unassembled WGS sequence"/>
</dbReference>
<evidence type="ECO:0000256" key="13">
    <source>
        <dbReference type="ARBA" id="ARBA00023211"/>
    </source>
</evidence>
<keyword evidence="9 16" id="KW-0227">DNA damage</keyword>
<keyword evidence="15 16" id="KW-0469">Meiosis</keyword>
<dbReference type="NCBIfam" id="TIGR00583">
    <property type="entry name" value="mre11"/>
    <property type="match status" value="1"/>
</dbReference>
<evidence type="ECO:0000256" key="12">
    <source>
        <dbReference type="ARBA" id="ARBA00023204"/>
    </source>
</evidence>
<reference evidence="18 19" key="1">
    <citation type="journal article" date="2022" name="Allergy">
        <title>Genome assembly and annotation of Periplaneta americana reveal a comprehensive cockroach allergen profile.</title>
        <authorList>
            <person name="Wang L."/>
            <person name="Xiong Q."/>
            <person name="Saelim N."/>
            <person name="Wang L."/>
            <person name="Nong W."/>
            <person name="Wan A.T."/>
            <person name="Shi M."/>
            <person name="Liu X."/>
            <person name="Cao Q."/>
            <person name="Hui J.H.L."/>
            <person name="Sookrung N."/>
            <person name="Leung T.F."/>
            <person name="Tungtrongchitr A."/>
            <person name="Tsui S.K.W."/>
        </authorList>
    </citation>
    <scope>NUCLEOTIDE SEQUENCE [LARGE SCALE GENOMIC DNA]</scope>
    <source>
        <strain evidence="18">PWHHKU_190912</strain>
    </source>
</reference>
<keyword evidence="12 16" id="KW-0234">DNA repair</keyword>
<dbReference type="InterPro" id="IPR004843">
    <property type="entry name" value="Calcineurin-like_PHP"/>
</dbReference>
<organism evidence="18 19">
    <name type="scientific">Periplaneta americana</name>
    <name type="common">American cockroach</name>
    <name type="synonym">Blatta americana</name>
    <dbReference type="NCBI Taxonomy" id="6978"/>
    <lineage>
        <taxon>Eukaryota</taxon>
        <taxon>Metazoa</taxon>
        <taxon>Ecdysozoa</taxon>
        <taxon>Arthropoda</taxon>
        <taxon>Hexapoda</taxon>
        <taxon>Insecta</taxon>
        <taxon>Pterygota</taxon>
        <taxon>Neoptera</taxon>
        <taxon>Polyneoptera</taxon>
        <taxon>Dictyoptera</taxon>
        <taxon>Blattodea</taxon>
        <taxon>Blattoidea</taxon>
        <taxon>Blattidae</taxon>
        <taxon>Blattinae</taxon>
        <taxon>Periplaneta</taxon>
    </lineage>
</organism>
<sequence>MSSDVPPPEDTLNILVASDIHLGYAEKDGIRGEDSYTTFEEILALAEEKNVDLVLLGGDLFHESKPSPKCIHRCMSLMRKYCMGDRPVAVSFLSDQTENFKHCDKPIVNYEDPNLNISIPIFSIHGNHDDPSGYGRVSSLDLLSAPGLLNYFGKWTDLTHVEISPLLMQKGETRLALYGLSYLKDERLARLFLDHHVKMFRPRECQDEWLNVFVLHQNRVDRGIKRFITEEMLPDFLDLVIWGHEHECRIKPEWNDNRRFYVCQPGSPVATSLCVGEAVPKNVAVLSIYKKNFKITPIPLKTVRPFVYDSVTLADCTIDFTGEKPSDEVQNYLRSHVETLIDRAAEQISGDLRQPDLPLIRLRVDYSEEKHMFNGVRFGLQFAEKVANPSELVLFHKQRVDRVKTEGKVDKDALEALFSNEERQGLSGNRVEKVVESYFKDVAPDKQLQVLSIKGLAEAASRFIDKEDKDALSFLVDNGTEKNSLRRLDLNPGFQLYVLMLYPLSHTGYHPGINHFVI</sequence>
<gene>
    <name evidence="18" type="ORF">ANN_04286</name>
</gene>
<keyword evidence="8 16" id="KW-0255">Endonuclease</keyword>
<evidence type="ECO:0000256" key="10">
    <source>
        <dbReference type="ARBA" id="ARBA00022801"/>
    </source>
</evidence>
<dbReference type="Gene3D" id="3.30.110.110">
    <property type="entry name" value="Mre11, capping domain"/>
    <property type="match status" value="1"/>
</dbReference>
<dbReference type="InterPro" id="IPR003701">
    <property type="entry name" value="Mre11"/>
</dbReference>
<evidence type="ECO:0000256" key="6">
    <source>
        <dbReference type="ARBA" id="ARBA00022722"/>
    </source>
</evidence>
<dbReference type="Pfam" id="PF04152">
    <property type="entry name" value="Mre11_DNA_bind"/>
    <property type="match status" value="1"/>
</dbReference>
<protein>
    <recommendedName>
        <fullName evidence="17">Mre11 DNA-binding domain-containing protein</fullName>
    </recommendedName>
</protein>
<evidence type="ECO:0000256" key="2">
    <source>
        <dbReference type="ARBA" id="ARBA00004123"/>
    </source>
</evidence>
<evidence type="ECO:0000256" key="8">
    <source>
        <dbReference type="ARBA" id="ARBA00022759"/>
    </source>
</evidence>
<evidence type="ECO:0000259" key="17">
    <source>
        <dbReference type="SMART" id="SM01347"/>
    </source>
</evidence>
<dbReference type="SUPFAM" id="SSF56300">
    <property type="entry name" value="Metallo-dependent phosphatases"/>
    <property type="match status" value="1"/>
</dbReference>
<dbReference type="InterPro" id="IPR007281">
    <property type="entry name" value="Mre11_DNA-bd"/>
</dbReference>
<dbReference type="InterPro" id="IPR038487">
    <property type="entry name" value="Mre11_capping_dom"/>
</dbReference>
<evidence type="ECO:0000313" key="18">
    <source>
        <dbReference type="EMBL" id="KAJ4442697.1"/>
    </source>
</evidence>
<name>A0ABQ8TA70_PERAM</name>
<evidence type="ECO:0000313" key="19">
    <source>
        <dbReference type="Proteomes" id="UP001148838"/>
    </source>
</evidence>
<comment type="caution">
    <text evidence="18">The sequence shown here is derived from an EMBL/GenBank/DDBJ whole genome shotgun (WGS) entry which is preliminary data.</text>
</comment>
<evidence type="ECO:0000256" key="11">
    <source>
        <dbReference type="ARBA" id="ARBA00022839"/>
    </source>
</evidence>
<keyword evidence="10 16" id="KW-0378">Hydrolase</keyword>
<dbReference type="SMART" id="SM01347">
    <property type="entry name" value="Mre11_DNA_bind"/>
    <property type="match status" value="1"/>
</dbReference>
<evidence type="ECO:0000256" key="7">
    <source>
        <dbReference type="ARBA" id="ARBA00022723"/>
    </source>
</evidence>
<feature type="domain" description="Mre11 DNA-binding" evidence="17">
    <location>
        <begin position="293"/>
        <end position="463"/>
    </location>
</feature>
<keyword evidence="5" id="KW-0158">Chromosome</keyword>
<evidence type="ECO:0000256" key="9">
    <source>
        <dbReference type="ARBA" id="ARBA00022763"/>
    </source>
</evidence>
<dbReference type="Pfam" id="PF00149">
    <property type="entry name" value="Metallophos"/>
    <property type="match status" value="1"/>
</dbReference>
<evidence type="ECO:0000256" key="14">
    <source>
        <dbReference type="ARBA" id="ARBA00023242"/>
    </source>
</evidence>
<evidence type="ECO:0000256" key="3">
    <source>
        <dbReference type="ARBA" id="ARBA00004286"/>
    </source>
</evidence>
<dbReference type="CDD" id="cd00840">
    <property type="entry name" value="MPP_Mre11_N"/>
    <property type="match status" value="1"/>
</dbReference>
<accession>A0ABQ8TA70</accession>
<comment type="similarity">
    <text evidence="4 16">Belongs to the MRE11/RAD32 family.</text>
</comment>
<dbReference type="EMBL" id="JAJSOF020000013">
    <property type="protein sequence ID" value="KAJ4442697.1"/>
    <property type="molecule type" value="Genomic_DNA"/>
</dbReference>
<keyword evidence="19" id="KW-1185">Reference proteome</keyword>
<keyword evidence="6 16" id="KW-0540">Nuclease</keyword>
<keyword evidence="11 16" id="KW-0269">Exonuclease</keyword>
<keyword evidence="14 16" id="KW-0539">Nucleus</keyword>
<keyword evidence="7" id="KW-0479">Metal-binding</keyword>
<comment type="cofactor">
    <cofactor evidence="1">
        <name>Mn(2+)</name>
        <dbReference type="ChEBI" id="CHEBI:29035"/>
    </cofactor>
</comment>
<evidence type="ECO:0000256" key="5">
    <source>
        <dbReference type="ARBA" id="ARBA00022454"/>
    </source>
</evidence>